<evidence type="ECO:0000256" key="1">
    <source>
        <dbReference type="ARBA" id="ARBA00005417"/>
    </source>
</evidence>
<dbReference type="PANTHER" id="PTHR42734:SF5">
    <property type="entry name" value="IRON TRANSPORT SYSTEM ATP-BINDING PROTEIN HI_0361-RELATED"/>
    <property type="match status" value="1"/>
</dbReference>
<dbReference type="SMART" id="SM00382">
    <property type="entry name" value="AAA"/>
    <property type="match status" value="1"/>
</dbReference>
<keyword evidence="4" id="KW-0067">ATP-binding</keyword>
<evidence type="ECO:0000256" key="4">
    <source>
        <dbReference type="ARBA" id="ARBA00022840"/>
    </source>
</evidence>
<sequence>MVTTLGEAPVAIKIQGLYAAYQRHPVLENINLQFPAGKWTAIVGPNGAGKSTLFHVLTGSMAPLRGSVKAFDEPIKAHRKAGHIAYMAQREAIEWDFPVSVWDTVMGGRYGHMRHDALWRRLLPSRWYHPSHAQAVKEALEAVDMLGLAERPIGALSGGQKKRVLLARTLAQQANILLLDEPLAGVDPPSERLILNVLAREREAGRTVIMVTHDMPGARRHVDHVVLINRFIRGVGTPDEMLSDAKLAELAVSSTEQTSTDRPGGEASSFVTAQGKVTWQN</sequence>
<evidence type="ECO:0000256" key="5">
    <source>
        <dbReference type="SAM" id="MobiDB-lite"/>
    </source>
</evidence>
<evidence type="ECO:0000313" key="7">
    <source>
        <dbReference type="EMBL" id="KKO00976.1"/>
    </source>
</evidence>
<dbReference type="CDD" id="cd03235">
    <property type="entry name" value="ABC_Metallic_Cations"/>
    <property type="match status" value="1"/>
</dbReference>
<comment type="caution">
    <text evidence="7">The sequence shown here is derived from an EMBL/GenBank/DDBJ whole genome shotgun (WGS) entry which is preliminary data.</text>
</comment>
<gene>
    <name evidence="7" type="ORF">LCGC14_0119560</name>
</gene>
<dbReference type="InterPro" id="IPR003593">
    <property type="entry name" value="AAA+_ATPase"/>
</dbReference>
<dbReference type="Pfam" id="PF00005">
    <property type="entry name" value="ABC_tran"/>
    <property type="match status" value="1"/>
</dbReference>
<feature type="domain" description="ABC transporter" evidence="6">
    <location>
        <begin position="12"/>
        <end position="255"/>
    </location>
</feature>
<name>A0A0F9V6V0_9ZZZZ</name>
<dbReference type="SUPFAM" id="SSF52540">
    <property type="entry name" value="P-loop containing nucleoside triphosphate hydrolases"/>
    <property type="match status" value="1"/>
</dbReference>
<reference evidence="7" key="1">
    <citation type="journal article" date="2015" name="Nature">
        <title>Complex archaea that bridge the gap between prokaryotes and eukaryotes.</title>
        <authorList>
            <person name="Spang A."/>
            <person name="Saw J.H."/>
            <person name="Jorgensen S.L."/>
            <person name="Zaremba-Niedzwiedzka K."/>
            <person name="Martijn J."/>
            <person name="Lind A.E."/>
            <person name="van Eijk R."/>
            <person name="Schleper C."/>
            <person name="Guy L."/>
            <person name="Ettema T.J."/>
        </authorList>
    </citation>
    <scope>NUCLEOTIDE SEQUENCE</scope>
</reference>
<dbReference type="InterPro" id="IPR050153">
    <property type="entry name" value="Metal_Ion_Import_ABC"/>
</dbReference>
<dbReference type="InterPro" id="IPR003439">
    <property type="entry name" value="ABC_transporter-like_ATP-bd"/>
</dbReference>
<dbReference type="AlphaFoldDB" id="A0A0F9V6V0"/>
<dbReference type="PANTHER" id="PTHR42734">
    <property type="entry name" value="METAL TRANSPORT SYSTEM ATP-BINDING PROTEIN TM_0124-RELATED"/>
    <property type="match status" value="1"/>
</dbReference>
<evidence type="ECO:0000259" key="6">
    <source>
        <dbReference type="PROSITE" id="PS50893"/>
    </source>
</evidence>
<dbReference type="EMBL" id="LAZR01000037">
    <property type="protein sequence ID" value="KKO00976.1"/>
    <property type="molecule type" value="Genomic_DNA"/>
</dbReference>
<dbReference type="GO" id="GO:0016887">
    <property type="term" value="F:ATP hydrolysis activity"/>
    <property type="evidence" value="ECO:0007669"/>
    <property type="project" value="InterPro"/>
</dbReference>
<organism evidence="7">
    <name type="scientific">marine sediment metagenome</name>
    <dbReference type="NCBI Taxonomy" id="412755"/>
    <lineage>
        <taxon>unclassified sequences</taxon>
        <taxon>metagenomes</taxon>
        <taxon>ecological metagenomes</taxon>
    </lineage>
</organism>
<accession>A0A0F9V6V0</accession>
<dbReference type="PROSITE" id="PS00211">
    <property type="entry name" value="ABC_TRANSPORTER_1"/>
    <property type="match status" value="1"/>
</dbReference>
<dbReference type="GO" id="GO:0005524">
    <property type="term" value="F:ATP binding"/>
    <property type="evidence" value="ECO:0007669"/>
    <property type="project" value="UniProtKB-KW"/>
</dbReference>
<dbReference type="InterPro" id="IPR017871">
    <property type="entry name" value="ABC_transporter-like_CS"/>
</dbReference>
<evidence type="ECO:0000256" key="3">
    <source>
        <dbReference type="ARBA" id="ARBA00022741"/>
    </source>
</evidence>
<keyword evidence="3" id="KW-0547">Nucleotide-binding</keyword>
<keyword evidence="2" id="KW-0813">Transport</keyword>
<dbReference type="PROSITE" id="PS50893">
    <property type="entry name" value="ABC_TRANSPORTER_2"/>
    <property type="match status" value="1"/>
</dbReference>
<evidence type="ECO:0000256" key="2">
    <source>
        <dbReference type="ARBA" id="ARBA00022448"/>
    </source>
</evidence>
<dbReference type="InterPro" id="IPR027417">
    <property type="entry name" value="P-loop_NTPase"/>
</dbReference>
<proteinExistence type="inferred from homology"/>
<dbReference type="Gene3D" id="3.40.50.300">
    <property type="entry name" value="P-loop containing nucleotide triphosphate hydrolases"/>
    <property type="match status" value="1"/>
</dbReference>
<comment type="similarity">
    <text evidence="1">Belongs to the ABC transporter superfamily.</text>
</comment>
<protein>
    <recommendedName>
        <fullName evidence="6">ABC transporter domain-containing protein</fullName>
    </recommendedName>
</protein>
<feature type="region of interest" description="Disordered" evidence="5">
    <location>
        <begin position="254"/>
        <end position="274"/>
    </location>
</feature>